<reference evidence="1" key="1">
    <citation type="journal article" date="2015" name="Nature">
        <title>Complex archaea that bridge the gap between prokaryotes and eukaryotes.</title>
        <authorList>
            <person name="Spang A."/>
            <person name="Saw J.H."/>
            <person name="Jorgensen S.L."/>
            <person name="Zaremba-Niedzwiedzka K."/>
            <person name="Martijn J."/>
            <person name="Lind A.E."/>
            <person name="van Eijk R."/>
            <person name="Schleper C."/>
            <person name="Guy L."/>
            <person name="Ettema T.J."/>
        </authorList>
    </citation>
    <scope>NUCLEOTIDE SEQUENCE</scope>
</reference>
<organism evidence="1">
    <name type="scientific">marine sediment metagenome</name>
    <dbReference type="NCBI Taxonomy" id="412755"/>
    <lineage>
        <taxon>unclassified sequences</taxon>
        <taxon>metagenomes</taxon>
        <taxon>ecological metagenomes</taxon>
    </lineage>
</organism>
<evidence type="ECO:0000313" key="1">
    <source>
        <dbReference type="EMBL" id="KKN67710.1"/>
    </source>
</evidence>
<evidence type="ECO:0008006" key="2">
    <source>
        <dbReference type="Google" id="ProtNLM"/>
    </source>
</evidence>
<gene>
    <name evidence="1" type="ORF">LCGC14_0458580</name>
</gene>
<dbReference type="AlphaFoldDB" id="A0A0F9SFN5"/>
<sequence>MKTIGIIGPRRRDTDKDFKLVEKAFLEVYEKGDTICSGLCPKGGDRFAVILAEKYKTKTLWFPADWERYGRSAGFIRNSDIAKSDILISCVANDRKGGTEDTIKKYLKLGKEKLILV</sequence>
<dbReference type="EMBL" id="LAZR01000467">
    <property type="protein sequence ID" value="KKN67710.1"/>
    <property type="molecule type" value="Genomic_DNA"/>
</dbReference>
<protein>
    <recommendedName>
        <fullName evidence="2">DUF2493 domain-containing protein</fullName>
    </recommendedName>
</protein>
<proteinExistence type="predicted"/>
<name>A0A0F9SFN5_9ZZZZ</name>
<comment type="caution">
    <text evidence="1">The sequence shown here is derived from an EMBL/GenBank/DDBJ whole genome shotgun (WGS) entry which is preliminary data.</text>
</comment>
<accession>A0A0F9SFN5</accession>